<dbReference type="Pfam" id="PF07719">
    <property type="entry name" value="TPR_2"/>
    <property type="match status" value="1"/>
</dbReference>
<keyword evidence="11" id="KW-1185">Reference proteome</keyword>
<dbReference type="GO" id="GO:0097363">
    <property type="term" value="F:protein O-acetylglucosaminyltransferase activity"/>
    <property type="evidence" value="ECO:0007669"/>
    <property type="project" value="UniProtKB-EC"/>
</dbReference>
<keyword evidence="6" id="KW-0677">Repeat</keyword>
<evidence type="ECO:0000256" key="5">
    <source>
        <dbReference type="ARBA" id="ARBA00022679"/>
    </source>
</evidence>
<gene>
    <name evidence="10" type="ORF">FN976_07310</name>
</gene>
<dbReference type="PROSITE" id="PS50293">
    <property type="entry name" value="TPR_REGION"/>
    <property type="match status" value="1"/>
</dbReference>
<feature type="repeat" description="TPR" evidence="8">
    <location>
        <begin position="41"/>
        <end position="74"/>
    </location>
</feature>
<reference evidence="10 11" key="1">
    <citation type="submission" date="2019-07" db="EMBL/GenBank/DDBJ databases">
        <title>Caenimonas sedimenti sp. nov., isolated from activated sludge.</title>
        <authorList>
            <person name="Xu J."/>
        </authorList>
    </citation>
    <scope>NUCLEOTIDE SEQUENCE [LARGE SCALE GENOMIC DNA]</scope>
    <source>
        <strain evidence="10 11">HX-9-20</strain>
    </source>
</reference>
<dbReference type="PANTHER" id="PTHR44998">
    <property type="match status" value="1"/>
</dbReference>
<dbReference type="OrthoDB" id="101857at2"/>
<evidence type="ECO:0000256" key="2">
    <source>
        <dbReference type="ARBA" id="ARBA00005386"/>
    </source>
</evidence>
<feature type="domain" description="O-GlcNAc transferase C-terminal" evidence="9">
    <location>
        <begin position="554"/>
        <end position="738"/>
    </location>
</feature>
<keyword evidence="5" id="KW-0808">Transferase</keyword>
<dbReference type="InterPro" id="IPR029489">
    <property type="entry name" value="OGT/SEC/SPY_C"/>
</dbReference>
<dbReference type="EC" id="2.4.1.255" evidence="3"/>
<organism evidence="10 11">
    <name type="scientific">Caenimonas sedimenti</name>
    <dbReference type="NCBI Taxonomy" id="2596921"/>
    <lineage>
        <taxon>Bacteria</taxon>
        <taxon>Pseudomonadati</taxon>
        <taxon>Pseudomonadota</taxon>
        <taxon>Betaproteobacteria</taxon>
        <taxon>Burkholderiales</taxon>
        <taxon>Comamonadaceae</taxon>
        <taxon>Caenimonas</taxon>
    </lineage>
</organism>
<feature type="domain" description="O-GlcNAc transferase C-terminal" evidence="9">
    <location>
        <begin position="387"/>
        <end position="546"/>
    </location>
</feature>
<comment type="caution">
    <text evidence="10">The sequence shown here is derived from an EMBL/GenBank/DDBJ whole genome shotgun (WGS) entry which is preliminary data.</text>
</comment>
<dbReference type="PANTHER" id="PTHR44998:SF1">
    <property type="entry name" value="UDP-N-ACETYLGLUCOSAMINE--PEPTIDE N-ACETYLGLUCOSAMINYLTRANSFERASE 110 KDA SUBUNIT"/>
    <property type="match status" value="1"/>
</dbReference>
<evidence type="ECO:0000313" key="10">
    <source>
        <dbReference type="EMBL" id="TWO72498.1"/>
    </source>
</evidence>
<dbReference type="Gene3D" id="3.40.50.2000">
    <property type="entry name" value="Glycogen Phosphorylase B"/>
    <property type="match status" value="1"/>
</dbReference>
<dbReference type="GO" id="GO:0006493">
    <property type="term" value="P:protein O-linked glycosylation"/>
    <property type="evidence" value="ECO:0007669"/>
    <property type="project" value="TreeGrafter"/>
</dbReference>
<dbReference type="SMART" id="SM00028">
    <property type="entry name" value="TPR"/>
    <property type="match status" value="9"/>
</dbReference>
<evidence type="ECO:0000256" key="8">
    <source>
        <dbReference type="PROSITE-ProRule" id="PRU00339"/>
    </source>
</evidence>
<dbReference type="EMBL" id="VOBQ01000004">
    <property type="protein sequence ID" value="TWO72498.1"/>
    <property type="molecule type" value="Genomic_DNA"/>
</dbReference>
<accession>A0A562ZW02</accession>
<evidence type="ECO:0000256" key="6">
    <source>
        <dbReference type="ARBA" id="ARBA00022737"/>
    </source>
</evidence>
<evidence type="ECO:0000256" key="3">
    <source>
        <dbReference type="ARBA" id="ARBA00011970"/>
    </source>
</evidence>
<proteinExistence type="inferred from homology"/>
<evidence type="ECO:0000256" key="7">
    <source>
        <dbReference type="ARBA" id="ARBA00022803"/>
    </source>
</evidence>
<feature type="repeat" description="TPR" evidence="8">
    <location>
        <begin position="143"/>
        <end position="176"/>
    </location>
</feature>
<sequence>MITPAAADPDLQRAMALHRQGQLAQAVGFYRSALVRQPGHLDALQMLGLALNGLGQPEAALQQFELALRVAPGHAGVQFNRGLVLLQLQRTPAALEAFDGVLRADPRHAKAHWMRATALRGLDRLDDALSSLATAATLWPQPEALWVERGAWLYQAGRFAEALEAFEQVLQKQPAQLDALINAGSTLIRLGRPEEAARVLERAVAAHPQAADAHYNLGLALARAGRGTEAIRRYDEALRLAPGLAEAWLNRGVARQQQNDAAAAIADFRQVLALQPGHADAMSNLASALADAGELAEADLLYQQLLQASPTRELTVDALLHTRMRHCDWTDFTLLRERVERAVASGVLVTPARLFPASGDPQLQKACAERYAQAKFPPRREVPAFAAARAGERIRVGYFSSDFHGHATAFLMARLFELHDRGRFEVTAFCLGAPPEDAMRRRLRAAFEHFVDLAGLADQAAVEAARARRLDIAIDLKGLSQGARPQLFAERVAPVQIGYLGYPNTMGSPAFDYLVADATLVPPGHRAHYSERILALPHSYQANDDTRALMPPMGGREDAGLPAGGFVFCSFNNPYKITPEVFDVWMRLLARVPGSVLWQFAGHAGAMRNLHEAARSRGVDPARLVFARPVKPDDHLARHALADLFLDTAPCNAHTTASDALWAGLPLLTLQGETFAGRVAASLLHAVGLPELVTHSLPAYEAKAFELATRPGELQALRERLAVSRGTQPLFDSQRFTRGFERGLRLVHERRLAGLPPDHVDVPAH</sequence>
<evidence type="ECO:0000256" key="1">
    <source>
        <dbReference type="ARBA" id="ARBA00004922"/>
    </source>
</evidence>
<comment type="similarity">
    <text evidence="2">Belongs to the glycosyltransferase 41 family. O-GlcNAc transferase subfamily.</text>
</comment>
<feature type="repeat" description="TPR" evidence="8">
    <location>
        <begin position="245"/>
        <end position="278"/>
    </location>
</feature>
<dbReference type="Pfam" id="PF13844">
    <property type="entry name" value="Glyco_transf_41"/>
    <property type="match status" value="2"/>
</dbReference>
<dbReference type="SUPFAM" id="SSF48452">
    <property type="entry name" value="TPR-like"/>
    <property type="match status" value="2"/>
</dbReference>
<dbReference type="Pfam" id="PF13432">
    <property type="entry name" value="TPR_16"/>
    <property type="match status" value="3"/>
</dbReference>
<dbReference type="InterPro" id="IPR019734">
    <property type="entry name" value="TPR_rpt"/>
</dbReference>
<feature type="repeat" description="TPR" evidence="8">
    <location>
        <begin position="279"/>
        <end position="312"/>
    </location>
</feature>
<keyword evidence="7 8" id="KW-0802">TPR repeat</keyword>
<evidence type="ECO:0000256" key="4">
    <source>
        <dbReference type="ARBA" id="ARBA00022676"/>
    </source>
</evidence>
<feature type="repeat" description="TPR" evidence="8">
    <location>
        <begin position="75"/>
        <end position="108"/>
    </location>
</feature>
<dbReference type="RefSeq" id="WP_145892323.1">
    <property type="nucleotide sequence ID" value="NZ_VOBQ01000004.1"/>
</dbReference>
<dbReference type="PROSITE" id="PS50005">
    <property type="entry name" value="TPR"/>
    <property type="match status" value="7"/>
</dbReference>
<evidence type="ECO:0000313" key="11">
    <source>
        <dbReference type="Proteomes" id="UP000318199"/>
    </source>
</evidence>
<dbReference type="Gene3D" id="3.40.50.11380">
    <property type="match status" value="1"/>
</dbReference>
<feature type="repeat" description="TPR" evidence="8">
    <location>
        <begin position="211"/>
        <end position="244"/>
    </location>
</feature>
<dbReference type="AlphaFoldDB" id="A0A562ZW02"/>
<comment type="pathway">
    <text evidence="1">Protein modification; protein glycosylation.</text>
</comment>
<evidence type="ECO:0000259" key="9">
    <source>
        <dbReference type="Pfam" id="PF13844"/>
    </source>
</evidence>
<feature type="repeat" description="TPR" evidence="8">
    <location>
        <begin position="177"/>
        <end position="210"/>
    </location>
</feature>
<protein>
    <recommendedName>
        <fullName evidence="3">protein O-GlcNAc transferase</fullName>
        <ecNumber evidence="3">2.4.1.255</ecNumber>
    </recommendedName>
</protein>
<dbReference type="InterPro" id="IPR011990">
    <property type="entry name" value="TPR-like_helical_dom_sf"/>
</dbReference>
<dbReference type="InterPro" id="IPR013105">
    <property type="entry name" value="TPR_2"/>
</dbReference>
<name>A0A562ZW02_9BURK</name>
<dbReference type="Proteomes" id="UP000318199">
    <property type="component" value="Unassembled WGS sequence"/>
</dbReference>
<keyword evidence="4" id="KW-0328">Glycosyltransferase</keyword>
<dbReference type="Gene3D" id="1.25.40.10">
    <property type="entry name" value="Tetratricopeptide repeat domain"/>
    <property type="match status" value="5"/>
</dbReference>